<name>A0A8J7WKU3_9ACTN</name>
<keyword evidence="6 10" id="KW-0915">Sodium</keyword>
<evidence type="ECO:0000256" key="3">
    <source>
        <dbReference type="ARBA" id="ARBA00022475"/>
    </source>
</evidence>
<comment type="subcellular location">
    <subcellularLocation>
        <location evidence="1 10">Cell membrane</location>
        <topology evidence="1 10">Multi-pass membrane protein</topology>
    </subcellularLocation>
</comment>
<evidence type="ECO:0000256" key="2">
    <source>
        <dbReference type="ARBA" id="ARBA00022448"/>
    </source>
</evidence>
<evidence type="ECO:0000256" key="8">
    <source>
        <dbReference type="ARBA" id="ARBA00023136"/>
    </source>
</evidence>
<dbReference type="Gene3D" id="6.10.140.1330">
    <property type="match status" value="1"/>
</dbReference>
<evidence type="ECO:0000256" key="5">
    <source>
        <dbReference type="ARBA" id="ARBA00022989"/>
    </source>
</evidence>
<dbReference type="InterPro" id="IPR018422">
    <property type="entry name" value="Cation/H_exchanger_CPA1"/>
</dbReference>
<evidence type="ECO:0000313" key="13">
    <source>
        <dbReference type="Proteomes" id="UP000677913"/>
    </source>
</evidence>
<keyword evidence="5 10" id="KW-1133">Transmembrane helix</keyword>
<dbReference type="NCBIfam" id="TIGR00831">
    <property type="entry name" value="a_cpa1"/>
    <property type="match status" value="1"/>
</dbReference>
<dbReference type="PANTHER" id="PTHR10110:SF86">
    <property type="entry name" value="SODIUM_HYDROGEN EXCHANGER 7"/>
    <property type="match status" value="1"/>
</dbReference>
<sequence length="529" mass="55313">MRSVETVLLLVAVATVVAAFANRLAIPAPSLLVAVGVVAGLVPGVPTVRVSPEVISLVVLPPLLYASGEELSVRDLRAVWRPVAILAVGLVLVSAVAVAFVAAALTPLSSALAFVLGAILASTDPVAVTALARRLSLPPRMQTLVQAESLFNDATSLLLYKVALSVAVAGGATSGGKVTVEFVKLAAGGAGVGAAVAAAARLVRRRVEDPQVDTVISLVTPYAAYVIGEGLGTSGVTAVVVTAVILGTQVTKVTNAHTRIQRHAVYETLIFLLESTVFGLIGLQLPVLVRDLPAQDQPWVLPVLGITATLVATRFLGVFPLSAAAQLRGGARLGRRAGPGEQRLSLRVPVVISWSGTRGVVPLAAALSLPLVTDSGAPLPDRGLLLVLVTGTVVITLLVQGFTLAPMVAWAGVAVTPGVLHQEDTLARIKLARAALARLDELTDDDSAPPAVLERLRGEYDTRLAYTADKADFGETPAIVTVYRLLRRDLIEVEQSELDRLHADGEITDRTRRKLQRMLDLEDLTLGGE</sequence>
<dbReference type="RefSeq" id="WP_211463507.1">
    <property type="nucleotide sequence ID" value="NZ_JAGSXH010000002.1"/>
</dbReference>
<dbReference type="AlphaFoldDB" id="A0A8J7WKU3"/>
<keyword evidence="7 10" id="KW-0406">Ion transport</keyword>
<proteinExistence type="inferred from homology"/>
<feature type="transmembrane region" description="Helical" evidence="10">
    <location>
        <begin position="346"/>
        <end position="372"/>
    </location>
</feature>
<keyword evidence="3 10" id="KW-1003">Cell membrane</keyword>
<feature type="transmembrane region" description="Helical" evidence="10">
    <location>
        <begin position="31"/>
        <end position="48"/>
    </location>
</feature>
<evidence type="ECO:0000256" key="6">
    <source>
        <dbReference type="ARBA" id="ARBA00023053"/>
    </source>
</evidence>
<dbReference type="Pfam" id="PF00999">
    <property type="entry name" value="Na_H_Exchanger"/>
    <property type="match status" value="1"/>
</dbReference>
<gene>
    <name evidence="12" type="ORF">KGA66_01225</name>
</gene>
<feature type="transmembrane region" description="Helical" evidence="10">
    <location>
        <begin position="222"/>
        <end position="247"/>
    </location>
</feature>
<evidence type="ECO:0000256" key="9">
    <source>
        <dbReference type="ARBA" id="ARBA00023201"/>
    </source>
</evidence>
<accession>A0A8J7WKU3</accession>
<feature type="transmembrane region" description="Helical" evidence="10">
    <location>
        <begin position="299"/>
        <end position="325"/>
    </location>
</feature>
<keyword evidence="8 10" id="KW-0472">Membrane</keyword>
<feature type="transmembrane region" description="Helical" evidence="10">
    <location>
        <begin position="83"/>
        <end position="105"/>
    </location>
</feature>
<evidence type="ECO:0000256" key="4">
    <source>
        <dbReference type="ARBA" id="ARBA00022692"/>
    </source>
</evidence>
<dbReference type="EMBL" id="JAGSXH010000002">
    <property type="protein sequence ID" value="MBS2961649.1"/>
    <property type="molecule type" value="Genomic_DNA"/>
</dbReference>
<protein>
    <submittedName>
        <fullName evidence="12">Na+/H+ antiporter</fullName>
    </submittedName>
</protein>
<evidence type="ECO:0000313" key="12">
    <source>
        <dbReference type="EMBL" id="MBS2961649.1"/>
    </source>
</evidence>
<evidence type="ECO:0000256" key="7">
    <source>
        <dbReference type="ARBA" id="ARBA00023065"/>
    </source>
</evidence>
<evidence type="ECO:0000259" key="11">
    <source>
        <dbReference type="Pfam" id="PF00999"/>
    </source>
</evidence>
<evidence type="ECO:0000256" key="1">
    <source>
        <dbReference type="ARBA" id="ARBA00004651"/>
    </source>
</evidence>
<dbReference type="Proteomes" id="UP000677913">
    <property type="component" value="Unassembled WGS sequence"/>
</dbReference>
<feature type="transmembrane region" description="Helical" evidence="10">
    <location>
        <begin position="268"/>
        <end position="287"/>
    </location>
</feature>
<dbReference type="GO" id="GO:0051453">
    <property type="term" value="P:regulation of intracellular pH"/>
    <property type="evidence" value="ECO:0007669"/>
    <property type="project" value="TreeGrafter"/>
</dbReference>
<comment type="similarity">
    <text evidence="10">Belongs to the monovalent cation:proton antiporter 1 (CPA1) transporter (TC 2.A.36) family.</text>
</comment>
<comment type="caution">
    <text evidence="10">Lacks conserved residue(s) required for the propagation of feature annotation.</text>
</comment>
<dbReference type="InterPro" id="IPR006153">
    <property type="entry name" value="Cation/H_exchanger_TM"/>
</dbReference>
<keyword evidence="10" id="KW-0050">Antiport</keyword>
<evidence type="ECO:0000256" key="10">
    <source>
        <dbReference type="RuleBase" id="RU366002"/>
    </source>
</evidence>
<keyword evidence="4 10" id="KW-0812">Transmembrane</keyword>
<dbReference type="GO" id="GO:0015386">
    <property type="term" value="F:potassium:proton antiporter activity"/>
    <property type="evidence" value="ECO:0007669"/>
    <property type="project" value="TreeGrafter"/>
</dbReference>
<organism evidence="12 13">
    <name type="scientific">Actinocrinis puniceicyclus</name>
    <dbReference type="NCBI Taxonomy" id="977794"/>
    <lineage>
        <taxon>Bacteria</taxon>
        <taxon>Bacillati</taxon>
        <taxon>Actinomycetota</taxon>
        <taxon>Actinomycetes</taxon>
        <taxon>Catenulisporales</taxon>
        <taxon>Actinospicaceae</taxon>
        <taxon>Actinocrinis</taxon>
    </lineage>
</organism>
<feature type="transmembrane region" description="Helical" evidence="10">
    <location>
        <begin position="384"/>
        <end position="405"/>
    </location>
</feature>
<feature type="transmembrane region" description="Helical" evidence="10">
    <location>
        <begin position="182"/>
        <end position="202"/>
    </location>
</feature>
<feature type="domain" description="Cation/H+ exchanger transmembrane" evidence="11">
    <location>
        <begin position="12"/>
        <end position="410"/>
    </location>
</feature>
<dbReference type="GO" id="GO:0098719">
    <property type="term" value="P:sodium ion import across plasma membrane"/>
    <property type="evidence" value="ECO:0007669"/>
    <property type="project" value="TreeGrafter"/>
</dbReference>
<comment type="caution">
    <text evidence="12">The sequence shown here is derived from an EMBL/GenBank/DDBJ whole genome shotgun (WGS) entry which is preliminary data.</text>
</comment>
<dbReference type="PANTHER" id="PTHR10110">
    <property type="entry name" value="SODIUM/HYDROGEN EXCHANGER"/>
    <property type="match status" value="1"/>
</dbReference>
<feature type="transmembrane region" description="Helical" evidence="10">
    <location>
        <begin position="111"/>
        <end position="132"/>
    </location>
</feature>
<keyword evidence="9 10" id="KW-0739">Sodium transport</keyword>
<reference evidence="12" key="1">
    <citation type="submission" date="2021-04" db="EMBL/GenBank/DDBJ databases">
        <title>Genome based classification of Actinospica acidithermotolerans sp. nov., an actinobacterium isolated from an Indonesian hot spring.</title>
        <authorList>
            <person name="Kusuma A.B."/>
            <person name="Putra K.E."/>
            <person name="Nafisah S."/>
            <person name="Loh J."/>
            <person name="Nouioui I."/>
            <person name="Goodfellow M."/>
        </authorList>
    </citation>
    <scope>NUCLEOTIDE SEQUENCE</scope>
    <source>
        <strain evidence="12">DSM 45618</strain>
    </source>
</reference>
<dbReference type="GO" id="GO:0015385">
    <property type="term" value="F:sodium:proton antiporter activity"/>
    <property type="evidence" value="ECO:0007669"/>
    <property type="project" value="InterPro"/>
</dbReference>
<dbReference type="GO" id="GO:0005886">
    <property type="term" value="C:plasma membrane"/>
    <property type="evidence" value="ECO:0007669"/>
    <property type="project" value="UniProtKB-SubCell"/>
</dbReference>
<keyword evidence="13" id="KW-1185">Reference proteome</keyword>
<dbReference type="InterPro" id="IPR004705">
    <property type="entry name" value="Cation/H_exchanger_CPA1_bac"/>
</dbReference>
<keyword evidence="2 10" id="KW-0813">Transport</keyword>
<comment type="function">
    <text evidence="10">Na(+)/H(+) antiporter that extrudes sodium in exchange for external protons.</text>
</comment>